<dbReference type="AlphaFoldDB" id="A0A1H9DA43"/>
<evidence type="ECO:0000313" key="3">
    <source>
        <dbReference type="Proteomes" id="UP000199647"/>
    </source>
</evidence>
<dbReference type="SMART" id="SM00903">
    <property type="entry name" value="Flavin_Reduct"/>
    <property type="match status" value="1"/>
</dbReference>
<name>A0A1H9DA43_9HYPH</name>
<dbReference type="Gene3D" id="2.30.110.10">
    <property type="entry name" value="Electron Transport, Fmn-binding Protein, Chain A"/>
    <property type="match status" value="1"/>
</dbReference>
<organism evidence="2 3">
    <name type="scientific">Faunimonas pinastri</name>
    <dbReference type="NCBI Taxonomy" id="1855383"/>
    <lineage>
        <taxon>Bacteria</taxon>
        <taxon>Pseudomonadati</taxon>
        <taxon>Pseudomonadota</taxon>
        <taxon>Alphaproteobacteria</taxon>
        <taxon>Hyphomicrobiales</taxon>
        <taxon>Afifellaceae</taxon>
        <taxon>Faunimonas</taxon>
    </lineage>
</organism>
<dbReference type="PANTHER" id="PTHR43812">
    <property type="entry name" value="BLR2425 PROTEIN"/>
    <property type="match status" value="1"/>
</dbReference>
<dbReference type="InterPro" id="IPR012349">
    <property type="entry name" value="Split_barrel_FMN-bd"/>
</dbReference>
<dbReference type="Proteomes" id="UP000199647">
    <property type="component" value="Unassembled WGS sequence"/>
</dbReference>
<evidence type="ECO:0000313" key="2">
    <source>
        <dbReference type="EMBL" id="SEQ10177.1"/>
    </source>
</evidence>
<dbReference type="EMBL" id="FOFG01000002">
    <property type="protein sequence ID" value="SEQ10177.1"/>
    <property type="molecule type" value="Genomic_DNA"/>
</dbReference>
<protein>
    <submittedName>
        <fullName evidence="2">NADH-FMN oxidoreductase RutF, flavin reductase (DIM6/NTAB) family</fullName>
    </submittedName>
</protein>
<proteinExistence type="predicted"/>
<feature type="domain" description="Flavin reductase like" evidence="1">
    <location>
        <begin position="19"/>
        <end position="172"/>
    </location>
</feature>
<dbReference type="GO" id="GO:0010181">
    <property type="term" value="F:FMN binding"/>
    <property type="evidence" value="ECO:0007669"/>
    <property type="project" value="InterPro"/>
</dbReference>
<keyword evidence="3" id="KW-1185">Reference proteome</keyword>
<dbReference type="OrthoDB" id="9783347at2"/>
<accession>A0A1H9DA43</accession>
<dbReference type="RefSeq" id="WP_092495545.1">
    <property type="nucleotide sequence ID" value="NZ_FOFG01000002.1"/>
</dbReference>
<dbReference type="InterPro" id="IPR002563">
    <property type="entry name" value="Flavin_Rdtase-like_dom"/>
</dbReference>
<dbReference type="GO" id="GO:0016646">
    <property type="term" value="F:oxidoreductase activity, acting on the CH-NH group of donors, NAD or NADP as acceptor"/>
    <property type="evidence" value="ECO:0007669"/>
    <property type="project" value="UniProtKB-ARBA"/>
</dbReference>
<reference evidence="2 3" key="1">
    <citation type="submission" date="2016-10" db="EMBL/GenBank/DDBJ databases">
        <authorList>
            <person name="de Groot N.N."/>
        </authorList>
    </citation>
    <scope>NUCLEOTIDE SEQUENCE [LARGE SCALE GENOMIC DNA]</scope>
    <source>
        <strain evidence="2 3">A52C2</strain>
    </source>
</reference>
<dbReference type="STRING" id="1855383.SAMN05216548_102395"/>
<dbReference type="PANTHER" id="PTHR43812:SF2">
    <property type="entry name" value="FLAVIN REDUCTASE LIKE DOMAIN-CONTAINING PROTEIN"/>
    <property type="match status" value="1"/>
</dbReference>
<evidence type="ECO:0000259" key="1">
    <source>
        <dbReference type="SMART" id="SM00903"/>
    </source>
</evidence>
<sequence length="203" mass="22018">MFYHPSERDHGLPHDPLKAIVAPRPIGWISSQDSEGRLNLAPYSFFNLVADRPPIVMFSSYGRKDSVRNVEETGEFVCNLTTYDLREAVNATSAGLAHGESEFDAAGLATEASALVKPPRIAGVAAALECRYLKSDVLVGLDGQRSSNIIVYGEIVGCFIRDDLIVDGRFDMTAARTIARCGYMDYATVESLFVMHRPAGGGG</sequence>
<gene>
    <name evidence="2" type="ORF">SAMN05216548_102395</name>
</gene>
<dbReference type="Pfam" id="PF01613">
    <property type="entry name" value="Flavin_Reduct"/>
    <property type="match status" value="1"/>
</dbReference>
<dbReference type="SUPFAM" id="SSF50475">
    <property type="entry name" value="FMN-binding split barrel"/>
    <property type="match status" value="1"/>
</dbReference>